<dbReference type="AlphaFoldDB" id="A0A0F8Y1E0"/>
<accession>A0A0F8Y1E0</accession>
<protein>
    <submittedName>
        <fullName evidence="1">Uncharacterized protein</fullName>
    </submittedName>
</protein>
<proteinExistence type="predicted"/>
<sequence length="49" mass="5412">DCNCPLDEKYGSCYGSAFNRWCLAMMEPQAEDGGHAAAVEFLAQLKELK</sequence>
<gene>
    <name evidence="1" type="ORF">LCGC14_2877050</name>
</gene>
<name>A0A0F8Y1E0_9ZZZZ</name>
<evidence type="ECO:0000313" key="1">
    <source>
        <dbReference type="EMBL" id="KKK75103.1"/>
    </source>
</evidence>
<feature type="non-terminal residue" evidence="1">
    <location>
        <position position="1"/>
    </location>
</feature>
<dbReference type="EMBL" id="LAZR01056011">
    <property type="protein sequence ID" value="KKK75103.1"/>
    <property type="molecule type" value="Genomic_DNA"/>
</dbReference>
<organism evidence="1">
    <name type="scientific">marine sediment metagenome</name>
    <dbReference type="NCBI Taxonomy" id="412755"/>
    <lineage>
        <taxon>unclassified sequences</taxon>
        <taxon>metagenomes</taxon>
        <taxon>ecological metagenomes</taxon>
    </lineage>
</organism>
<reference evidence="1" key="1">
    <citation type="journal article" date="2015" name="Nature">
        <title>Complex archaea that bridge the gap between prokaryotes and eukaryotes.</title>
        <authorList>
            <person name="Spang A."/>
            <person name="Saw J.H."/>
            <person name="Jorgensen S.L."/>
            <person name="Zaremba-Niedzwiedzka K."/>
            <person name="Martijn J."/>
            <person name="Lind A.E."/>
            <person name="van Eijk R."/>
            <person name="Schleper C."/>
            <person name="Guy L."/>
            <person name="Ettema T.J."/>
        </authorList>
    </citation>
    <scope>NUCLEOTIDE SEQUENCE</scope>
</reference>
<comment type="caution">
    <text evidence="1">The sequence shown here is derived from an EMBL/GenBank/DDBJ whole genome shotgun (WGS) entry which is preliminary data.</text>
</comment>